<sequence length="386" mass="43600">MKTRALRELLERFFDRTATGEERKRVTGLQAAGEIEQMMADVLDEDFKEFEDSASLEAILEEERMVTQVANQIRIDGTIDPGQDEETVCKALDGIDNPDLLAQSDEELARAKERCFRYIVGNRLPDHEYQDRRSWHWLAAAAVVLMLVAGGGLYGWQQREAWFPAEHIISSAETRRVQLSDGSTVVLNTNTRLVYDDNFGKNGKREVTLVGEAFFDVHHDPAKPFIIHSLGTITQVLGTAFSINAYPQNRNVRVTVTRGLVQVGDEQGKIYGRIYPDQQIVVARPLVHYDIHNTDADLATLWKEEQFEFNDVSLEDAVARISARFDVRIVIETASLKRCRVQAAFLNDGLTWQRVLDHVGKSLDPTGHHFYQVQPDGTVMLVGKGC</sequence>
<gene>
    <name evidence="4" type="ORF">KK062_13145</name>
</gene>
<dbReference type="PANTHER" id="PTHR30273">
    <property type="entry name" value="PERIPLASMIC SIGNAL SENSOR AND SIGMA FACTOR ACTIVATOR FECR-RELATED"/>
    <property type="match status" value="1"/>
</dbReference>
<dbReference type="RefSeq" id="WP_254084762.1">
    <property type="nucleotide sequence ID" value="NZ_JAHESE010000011.1"/>
</dbReference>
<dbReference type="EMBL" id="JAHESE010000011">
    <property type="protein sequence ID" value="MBT1709181.1"/>
    <property type="molecule type" value="Genomic_DNA"/>
</dbReference>
<dbReference type="InterPro" id="IPR012373">
    <property type="entry name" value="Ferrdict_sens_TM"/>
</dbReference>
<dbReference type="PANTHER" id="PTHR30273:SF2">
    <property type="entry name" value="PROTEIN FECR"/>
    <property type="match status" value="1"/>
</dbReference>
<proteinExistence type="predicted"/>
<dbReference type="InterPro" id="IPR032508">
    <property type="entry name" value="FecR_C"/>
</dbReference>
<feature type="domain" description="FecR protein" evidence="2">
    <location>
        <begin position="171"/>
        <end position="261"/>
    </location>
</feature>
<evidence type="ECO:0000256" key="1">
    <source>
        <dbReference type="SAM" id="Phobius"/>
    </source>
</evidence>
<dbReference type="GO" id="GO:0016989">
    <property type="term" value="F:sigma factor antagonist activity"/>
    <property type="evidence" value="ECO:0007669"/>
    <property type="project" value="TreeGrafter"/>
</dbReference>
<keyword evidence="1" id="KW-0812">Transmembrane</keyword>
<feature type="transmembrane region" description="Helical" evidence="1">
    <location>
        <begin position="137"/>
        <end position="156"/>
    </location>
</feature>
<dbReference type="Pfam" id="PF04773">
    <property type="entry name" value="FecR"/>
    <property type="match status" value="1"/>
</dbReference>
<dbReference type="Gene3D" id="2.60.120.1440">
    <property type="match status" value="1"/>
</dbReference>
<feature type="domain" description="Protein FecR C-terminal" evidence="3">
    <location>
        <begin position="307"/>
        <end position="357"/>
    </location>
</feature>
<evidence type="ECO:0000313" key="5">
    <source>
        <dbReference type="Proteomes" id="UP001319080"/>
    </source>
</evidence>
<evidence type="ECO:0000313" key="4">
    <source>
        <dbReference type="EMBL" id="MBT1709181.1"/>
    </source>
</evidence>
<evidence type="ECO:0000259" key="2">
    <source>
        <dbReference type="Pfam" id="PF04773"/>
    </source>
</evidence>
<name>A0AAP2GQ03_9BACT</name>
<dbReference type="Gene3D" id="3.55.50.30">
    <property type="match status" value="1"/>
</dbReference>
<evidence type="ECO:0000259" key="3">
    <source>
        <dbReference type="Pfam" id="PF16344"/>
    </source>
</evidence>
<keyword evidence="5" id="KW-1185">Reference proteome</keyword>
<protein>
    <submittedName>
        <fullName evidence="4">FecR domain-containing protein</fullName>
    </submittedName>
</protein>
<keyword evidence="1" id="KW-1133">Transmembrane helix</keyword>
<dbReference type="Proteomes" id="UP001319080">
    <property type="component" value="Unassembled WGS sequence"/>
</dbReference>
<accession>A0AAP2GQ03</accession>
<keyword evidence="1" id="KW-0472">Membrane</keyword>
<organism evidence="4 5">
    <name type="scientific">Dawidia cretensis</name>
    <dbReference type="NCBI Taxonomy" id="2782350"/>
    <lineage>
        <taxon>Bacteria</taxon>
        <taxon>Pseudomonadati</taxon>
        <taxon>Bacteroidota</taxon>
        <taxon>Cytophagia</taxon>
        <taxon>Cytophagales</taxon>
        <taxon>Chryseotaleaceae</taxon>
        <taxon>Dawidia</taxon>
    </lineage>
</organism>
<reference evidence="4 5" key="1">
    <citation type="submission" date="2021-05" db="EMBL/GenBank/DDBJ databases">
        <title>A Polyphasic approach of four new species of the genus Ohtaekwangia: Ohtaekwangia histidinii sp. nov., Ohtaekwangia cretensis sp. nov., Ohtaekwangia indiensis sp. nov., Ohtaekwangia reichenbachii sp. nov. from diverse environment.</title>
        <authorList>
            <person name="Octaviana S."/>
        </authorList>
    </citation>
    <scope>NUCLEOTIDE SEQUENCE [LARGE SCALE GENOMIC DNA]</scope>
    <source>
        <strain evidence="4 5">PWU5</strain>
    </source>
</reference>
<dbReference type="Pfam" id="PF16344">
    <property type="entry name" value="FecR_C"/>
    <property type="match status" value="1"/>
</dbReference>
<comment type="caution">
    <text evidence="4">The sequence shown here is derived from an EMBL/GenBank/DDBJ whole genome shotgun (WGS) entry which is preliminary data.</text>
</comment>
<dbReference type="AlphaFoldDB" id="A0AAP2GQ03"/>
<dbReference type="InterPro" id="IPR006860">
    <property type="entry name" value="FecR"/>
</dbReference>